<dbReference type="NCBIfam" id="TIGR02127">
    <property type="entry name" value="pyrF_sub2"/>
    <property type="match status" value="1"/>
</dbReference>
<protein>
    <recommendedName>
        <fullName evidence="7">Orotidine-5'-phosphate decarboxylase</fullName>
        <ecNumber evidence="7">4.1.1.23</ecNumber>
    </recommendedName>
</protein>
<accession>A0A4R9B2P5</accession>
<dbReference type="EMBL" id="SOHL01000001">
    <property type="protein sequence ID" value="TFD74404.1"/>
    <property type="molecule type" value="Genomic_DNA"/>
</dbReference>
<reference evidence="9 10" key="1">
    <citation type="submission" date="2019-03" db="EMBL/GenBank/DDBJ databases">
        <title>Genomics of glacier-inhabiting Cryobacterium strains.</title>
        <authorList>
            <person name="Liu Q."/>
            <person name="Xin Y.-H."/>
        </authorList>
    </citation>
    <scope>NUCLEOTIDE SEQUENCE [LARGE SCALE GENOMIC DNA]</scope>
    <source>
        <strain evidence="9 10">Hz16</strain>
    </source>
</reference>
<dbReference type="PANTHER" id="PTHR43375:SF1">
    <property type="entry name" value="OROTIDINE 5'-PHOSPHATE DECARBOXYLASE"/>
    <property type="match status" value="1"/>
</dbReference>
<sequence>MSAEPAATGTAVSFGERLSGVFAEHGQLCVGIDPHSWLLRDWNLPDTANGAESFGRAVVAAAAGRVGLVKPQVAFYERFGSAGFAALERVLTDARQAGLLVIGDAKRGDLGTSALAYAEAWLSPGSPLEVDALTLAAYMGVGSLESPITLAAATGKGVFLLAATSNPEAAHIQRAIVAEGPYAGSSVARAILDDVGERNARASGVLEGAVSARVATGLGSIGVVLGATLDLAAFGIDVHQAPTECRTPVLAPGFGHQGGNIMDLISIYGEYADGVIVSESRSVLSAGPRRIEEAIERRVAEVGAVRG</sequence>
<dbReference type="GO" id="GO:0006207">
    <property type="term" value="P:'de novo' pyrimidine nucleobase biosynthetic process"/>
    <property type="evidence" value="ECO:0007669"/>
    <property type="project" value="InterPro"/>
</dbReference>
<dbReference type="Gene3D" id="3.20.20.70">
    <property type="entry name" value="Aldolase class I"/>
    <property type="match status" value="1"/>
</dbReference>
<evidence type="ECO:0000256" key="2">
    <source>
        <dbReference type="ARBA" id="ARBA00008847"/>
    </source>
</evidence>
<dbReference type="InterPro" id="IPR011060">
    <property type="entry name" value="RibuloseP-bd_barrel"/>
</dbReference>
<dbReference type="SUPFAM" id="SSF51366">
    <property type="entry name" value="Ribulose-phoshate binding barrel"/>
    <property type="match status" value="1"/>
</dbReference>
<dbReference type="Pfam" id="PF00215">
    <property type="entry name" value="OMPdecase"/>
    <property type="match status" value="1"/>
</dbReference>
<dbReference type="PANTHER" id="PTHR43375">
    <property type="entry name" value="OROTIDINE 5'-PHOSPHATE DECARBOXYLASE"/>
    <property type="match status" value="1"/>
</dbReference>
<evidence type="ECO:0000256" key="4">
    <source>
        <dbReference type="ARBA" id="ARBA00022975"/>
    </source>
</evidence>
<dbReference type="InterPro" id="IPR013785">
    <property type="entry name" value="Aldolase_TIM"/>
</dbReference>
<keyword evidence="10" id="KW-1185">Reference proteome</keyword>
<feature type="domain" description="Orotidine 5'-phosphate decarboxylase" evidence="8">
    <location>
        <begin position="27"/>
        <end position="295"/>
    </location>
</feature>
<dbReference type="GO" id="GO:0044205">
    <property type="term" value="P:'de novo' UMP biosynthetic process"/>
    <property type="evidence" value="ECO:0007669"/>
    <property type="project" value="UniProtKB-UniPathway"/>
</dbReference>
<dbReference type="UniPathway" id="UPA00070">
    <property type="reaction ID" value="UER00120"/>
</dbReference>
<evidence type="ECO:0000256" key="3">
    <source>
        <dbReference type="ARBA" id="ARBA00022793"/>
    </source>
</evidence>
<dbReference type="Proteomes" id="UP000297983">
    <property type="component" value="Unassembled WGS sequence"/>
</dbReference>
<comment type="pathway">
    <text evidence="1">Pyrimidine metabolism; UMP biosynthesis via de novo pathway; UMP from orotate: step 2/2.</text>
</comment>
<dbReference type="InterPro" id="IPR011995">
    <property type="entry name" value="OMPdecase_type-2"/>
</dbReference>
<evidence type="ECO:0000256" key="1">
    <source>
        <dbReference type="ARBA" id="ARBA00004861"/>
    </source>
</evidence>
<dbReference type="GO" id="GO:0004590">
    <property type="term" value="F:orotidine-5'-phosphate decarboxylase activity"/>
    <property type="evidence" value="ECO:0007669"/>
    <property type="project" value="UniProtKB-UniRule"/>
</dbReference>
<dbReference type="AlphaFoldDB" id="A0A4R9B2P5"/>
<evidence type="ECO:0000256" key="6">
    <source>
        <dbReference type="ARBA" id="ARBA00049157"/>
    </source>
</evidence>
<comment type="similarity">
    <text evidence="2">Belongs to the OMP decarboxylase family. Type 2 subfamily.</text>
</comment>
<evidence type="ECO:0000313" key="10">
    <source>
        <dbReference type="Proteomes" id="UP000297983"/>
    </source>
</evidence>
<gene>
    <name evidence="9" type="primary">pyrF</name>
    <name evidence="9" type="ORF">E3T50_00060</name>
</gene>
<keyword evidence="3" id="KW-0210">Decarboxylase</keyword>
<keyword evidence="5 9" id="KW-0456">Lyase</keyword>
<dbReference type="InterPro" id="IPR001754">
    <property type="entry name" value="OMPdeCOase_dom"/>
</dbReference>
<evidence type="ECO:0000256" key="7">
    <source>
        <dbReference type="NCBIfam" id="TIGR02127"/>
    </source>
</evidence>
<evidence type="ECO:0000259" key="8">
    <source>
        <dbReference type="SMART" id="SM00934"/>
    </source>
</evidence>
<evidence type="ECO:0000256" key="5">
    <source>
        <dbReference type="ARBA" id="ARBA00023239"/>
    </source>
</evidence>
<keyword evidence="4" id="KW-0665">Pyrimidine biosynthesis</keyword>
<comment type="catalytic activity">
    <reaction evidence="6">
        <text>orotidine 5'-phosphate + H(+) = UMP + CO2</text>
        <dbReference type="Rhea" id="RHEA:11596"/>
        <dbReference type="ChEBI" id="CHEBI:15378"/>
        <dbReference type="ChEBI" id="CHEBI:16526"/>
        <dbReference type="ChEBI" id="CHEBI:57538"/>
        <dbReference type="ChEBI" id="CHEBI:57865"/>
        <dbReference type="EC" id="4.1.1.23"/>
    </reaction>
</comment>
<dbReference type="EC" id="4.1.1.23" evidence="7"/>
<organism evidence="9 10">
    <name type="scientific">Cryobacterium gelidum</name>
    <dbReference type="NCBI Taxonomy" id="1259164"/>
    <lineage>
        <taxon>Bacteria</taxon>
        <taxon>Bacillati</taxon>
        <taxon>Actinomycetota</taxon>
        <taxon>Actinomycetes</taxon>
        <taxon>Micrococcales</taxon>
        <taxon>Microbacteriaceae</taxon>
        <taxon>Cryobacterium</taxon>
    </lineage>
</organism>
<proteinExistence type="inferred from homology"/>
<evidence type="ECO:0000313" key="9">
    <source>
        <dbReference type="EMBL" id="TFD74404.1"/>
    </source>
</evidence>
<dbReference type="SMART" id="SM00934">
    <property type="entry name" value="OMPdecase"/>
    <property type="match status" value="1"/>
</dbReference>
<name>A0A4R9B2P5_9MICO</name>
<comment type="caution">
    <text evidence="9">The sequence shown here is derived from an EMBL/GenBank/DDBJ whole genome shotgun (WGS) entry which is preliminary data.</text>
</comment>